<dbReference type="PANTHER" id="PTHR46004">
    <property type="entry name" value="CYCLIC AMP RESPONSE ELEMENT-BINDING PROTEIN A"/>
    <property type="match status" value="1"/>
</dbReference>
<dbReference type="AlphaFoldDB" id="A0A0V0J5N2"/>
<evidence type="ECO:0000256" key="5">
    <source>
        <dbReference type="ARBA" id="ARBA00023163"/>
    </source>
</evidence>
<feature type="coiled-coil region" evidence="7">
    <location>
        <begin position="416"/>
        <end position="481"/>
    </location>
</feature>
<keyword evidence="2" id="KW-0805">Transcription regulation</keyword>
<dbReference type="GO" id="GO:0005634">
    <property type="term" value="C:nucleus"/>
    <property type="evidence" value="ECO:0007669"/>
    <property type="project" value="UniProtKB-SubCell"/>
</dbReference>
<evidence type="ECO:0000256" key="6">
    <source>
        <dbReference type="ARBA" id="ARBA00023242"/>
    </source>
</evidence>
<feature type="compositionally biased region" description="Basic and acidic residues" evidence="8">
    <location>
        <begin position="155"/>
        <end position="166"/>
    </location>
</feature>
<evidence type="ECO:0000256" key="4">
    <source>
        <dbReference type="ARBA" id="ARBA00023159"/>
    </source>
</evidence>
<evidence type="ECO:0000256" key="1">
    <source>
        <dbReference type="ARBA" id="ARBA00004123"/>
    </source>
</evidence>
<proteinExistence type="predicted"/>
<feature type="region of interest" description="Disordered" evidence="8">
    <location>
        <begin position="241"/>
        <end position="275"/>
    </location>
</feature>
<dbReference type="EMBL" id="GEEE01002276">
    <property type="protein sequence ID" value="JAP60949.1"/>
    <property type="molecule type" value="Transcribed_RNA"/>
</dbReference>
<dbReference type="CDD" id="cd14689">
    <property type="entry name" value="bZIP_CREB3"/>
    <property type="match status" value="1"/>
</dbReference>
<evidence type="ECO:0000313" key="10">
    <source>
        <dbReference type="EMBL" id="JAP60949.1"/>
    </source>
</evidence>
<dbReference type="PANTHER" id="PTHR46004:SF3">
    <property type="entry name" value="CYCLIC AMP RESPONSE ELEMENT-BINDING PROTEIN A"/>
    <property type="match status" value="1"/>
</dbReference>
<dbReference type="SUPFAM" id="SSF57959">
    <property type="entry name" value="Leucine zipper domain"/>
    <property type="match status" value="1"/>
</dbReference>
<evidence type="ECO:0000256" key="8">
    <source>
        <dbReference type="SAM" id="MobiDB-lite"/>
    </source>
</evidence>
<evidence type="ECO:0000256" key="2">
    <source>
        <dbReference type="ARBA" id="ARBA00023015"/>
    </source>
</evidence>
<evidence type="ECO:0000256" key="3">
    <source>
        <dbReference type="ARBA" id="ARBA00023125"/>
    </source>
</evidence>
<keyword evidence="3" id="KW-0238">DNA-binding</keyword>
<dbReference type="Pfam" id="PF00170">
    <property type="entry name" value="bZIP_1"/>
    <property type="match status" value="1"/>
</dbReference>
<dbReference type="Gene3D" id="1.20.5.170">
    <property type="match status" value="1"/>
</dbReference>
<dbReference type="PROSITE" id="PS00036">
    <property type="entry name" value="BZIP_BASIC"/>
    <property type="match status" value="1"/>
</dbReference>
<feature type="region of interest" description="Disordered" evidence="8">
    <location>
        <begin position="111"/>
        <end position="182"/>
    </location>
</feature>
<keyword evidence="6" id="KW-0539">Nucleus</keyword>
<reference evidence="10" key="1">
    <citation type="submission" date="2016-01" db="EMBL/GenBank/DDBJ databases">
        <title>Reference transcriptome for the parasite Schistocephalus solidus: insights into the molecular evolution of parasitism.</title>
        <authorList>
            <person name="Hebert F.O."/>
            <person name="Grambauer S."/>
            <person name="Barber I."/>
            <person name="Landry C.R."/>
            <person name="Aubin-Horth N."/>
        </authorList>
    </citation>
    <scope>NUCLEOTIDE SEQUENCE</scope>
</reference>
<gene>
    <name evidence="10" type="primary">CR3L2</name>
    <name evidence="10" type="ORF">TR150470</name>
</gene>
<dbReference type="GO" id="GO:0035497">
    <property type="term" value="F:cAMP response element binding"/>
    <property type="evidence" value="ECO:0007669"/>
    <property type="project" value="TreeGrafter"/>
</dbReference>
<protein>
    <submittedName>
        <fullName evidence="10">Cyclic AMP-responsive element-binding protein 3-like protein 2</fullName>
    </submittedName>
</protein>
<organism evidence="10">
    <name type="scientific">Schistocephalus solidus</name>
    <name type="common">Tapeworm</name>
    <dbReference type="NCBI Taxonomy" id="70667"/>
    <lineage>
        <taxon>Eukaryota</taxon>
        <taxon>Metazoa</taxon>
        <taxon>Spiralia</taxon>
        <taxon>Lophotrochozoa</taxon>
        <taxon>Platyhelminthes</taxon>
        <taxon>Cestoda</taxon>
        <taxon>Eucestoda</taxon>
        <taxon>Diphyllobothriidea</taxon>
        <taxon>Diphyllobothriidae</taxon>
        <taxon>Schistocephalus</taxon>
    </lineage>
</organism>
<keyword evidence="5" id="KW-0804">Transcription</keyword>
<keyword evidence="4" id="KW-0010">Activator</keyword>
<comment type="subcellular location">
    <subcellularLocation>
        <location evidence="1">Nucleus</location>
    </subcellularLocation>
</comment>
<dbReference type="InterPro" id="IPR046347">
    <property type="entry name" value="bZIP_sf"/>
</dbReference>
<feature type="compositionally biased region" description="Low complexity" evidence="8">
    <location>
        <begin position="131"/>
        <end position="147"/>
    </location>
</feature>
<evidence type="ECO:0000259" key="9">
    <source>
        <dbReference type="PROSITE" id="PS50217"/>
    </source>
</evidence>
<name>A0A0V0J5N2_SCHSO</name>
<feature type="compositionally biased region" description="Low complexity" evidence="8">
    <location>
        <begin position="254"/>
        <end position="271"/>
    </location>
</feature>
<feature type="compositionally biased region" description="Polar residues" evidence="8">
    <location>
        <begin position="111"/>
        <end position="130"/>
    </location>
</feature>
<dbReference type="SMART" id="SM00338">
    <property type="entry name" value="BRLZ"/>
    <property type="match status" value="1"/>
</dbReference>
<feature type="region of interest" description="Disordered" evidence="8">
    <location>
        <begin position="492"/>
        <end position="525"/>
    </location>
</feature>
<sequence>MDDLRLCDIFPEIDEEELCELELEQPWVTEVFNSIDEKLYTDDLLTDVVSKNISKIENLDPEIFEFVNDIVVGDEVEVKNTPETLVVSASNQPNKWDPFICQDNFINTNSSDTSSENLRLSPDLGSNCSNSPLLSDSGVGSSVSDPSPNKRSKKSHIERDLIETFKRSPSSEGSPVTPVSDAATNSLGRIHYVLQRGQTFIFQTDKPTGLNATQRSKTGPAMVSLPSRIVESAGDFMRTKPFLQKSGQPSQVCPQTPSGSQTSSDTDTGDPVTRSIEVPQYAGGTAAVESAGVHGGVTGRPNVVTRLNNPTIRLNPGLYAGRYATASCIKKQAGDNMDSFGVNGDFRDTSVYGVGNGGCSAGGYSGSYSTSNSSYRQQPLLQNTQMAQSGLLLLTEEEKRTLIAEGYPVPTRLPLSKQEERNLKKIRRKIKNKISAQESRRKKKEYVETLEKRVEVYAQENSELKRRIDGLEGTNRSLLSQLRHLQQLVNKSNTNSSSNGLSNCGSSGSNNVSNAGGSSSNSIKRSTSTAFDSHASSGSGSRSGTTSTCLMVFLLSFAALFAGKPAGDPASTASSLRFYSYPSDNSLGDISTFGSLHQIGYTWSGKTGIPGGGEALSLSPEARGLIKASRLRALERQRWRQGLLKRDMHSSSELFNEKPVSRSRILGSSKELEECEPLTWWEYFFGPADQAGEETVQIVDGKTGTALFSPSFNFTGTRVHKAAMLMPVNQTMNPILSNSIITPPLDLVLLSNVIQ</sequence>
<dbReference type="PROSITE" id="PS50217">
    <property type="entry name" value="BZIP"/>
    <property type="match status" value="1"/>
</dbReference>
<dbReference type="GO" id="GO:0000981">
    <property type="term" value="F:DNA-binding transcription factor activity, RNA polymerase II-specific"/>
    <property type="evidence" value="ECO:0007669"/>
    <property type="project" value="TreeGrafter"/>
</dbReference>
<dbReference type="InterPro" id="IPR004827">
    <property type="entry name" value="bZIP"/>
</dbReference>
<keyword evidence="7" id="KW-0175">Coiled coil</keyword>
<feature type="domain" description="BZIP" evidence="9">
    <location>
        <begin position="422"/>
        <end position="485"/>
    </location>
</feature>
<dbReference type="FunFam" id="1.20.5.170:FF:000054">
    <property type="entry name" value="Cyclic AMP-responsive element-binding protein 3-like 2"/>
    <property type="match status" value="1"/>
</dbReference>
<accession>A0A0V0J5N2</accession>
<evidence type="ECO:0000256" key="7">
    <source>
        <dbReference type="SAM" id="Coils"/>
    </source>
</evidence>